<accession>D3F984</accession>
<keyword evidence="3" id="KW-1185">Reference proteome</keyword>
<feature type="region of interest" description="Disordered" evidence="1">
    <location>
        <begin position="1"/>
        <end position="24"/>
    </location>
</feature>
<organism evidence="2 3">
    <name type="scientific">Conexibacter woesei (strain DSM 14684 / CCUG 47730 / CIP 108061 / JCM 11494 / NBRC 100937 / ID131577)</name>
    <dbReference type="NCBI Taxonomy" id="469383"/>
    <lineage>
        <taxon>Bacteria</taxon>
        <taxon>Bacillati</taxon>
        <taxon>Actinomycetota</taxon>
        <taxon>Thermoleophilia</taxon>
        <taxon>Solirubrobacterales</taxon>
        <taxon>Conexibacteraceae</taxon>
        <taxon>Conexibacter</taxon>
    </lineage>
</organism>
<protein>
    <recommendedName>
        <fullName evidence="4">DUF899 domain-containing protein</fullName>
    </recommendedName>
</protein>
<reference evidence="3" key="2">
    <citation type="submission" date="2010-01" db="EMBL/GenBank/DDBJ databases">
        <title>The complete genome of Conexibacter woesei DSM 14684.</title>
        <authorList>
            <consortium name="US DOE Joint Genome Institute (JGI-PGF)"/>
            <person name="Lucas S."/>
            <person name="Copeland A."/>
            <person name="Lapidus A."/>
            <person name="Glavina del Rio T."/>
            <person name="Dalin E."/>
            <person name="Tice H."/>
            <person name="Bruce D."/>
            <person name="Goodwin L."/>
            <person name="Pitluck S."/>
            <person name="Kyrpides N."/>
            <person name="Mavromatis K."/>
            <person name="Ivanova N."/>
            <person name="Mikhailova N."/>
            <person name="Chertkov O."/>
            <person name="Brettin T."/>
            <person name="Detter J.C."/>
            <person name="Han C."/>
            <person name="Larimer F."/>
            <person name="Land M."/>
            <person name="Hauser L."/>
            <person name="Markowitz V."/>
            <person name="Cheng J.-F."/>
            <person name="Hugenholtz P."/>
            <person name="Woyke T."/>
            <person name="Wu D."/>
            <person name="Pukall R."/>
            <person name="Steenblock K."/>
            <person name="Schneider S."/>
            <person name="Klenk H.-P."/>
            <person name="Eisen J.A."/>
        </authorList>
    </citation>
    <scope>NUCLEOTIDE SEQUENCE [LARGE SCALE GENOMIC DNA]</scope>
    <source>
        <strain evidence="3">DSM 14684 / CIP 108061 / JCM 11494 / NBRC 100937 / ID131577</strain>
    </source>
</reference>
<dbReference type="Proteomes" id="UP000008229">
    <property type="component" value="Chromosome"/>
</dbReference>
<dbReference type="Pfam" id="PF05988">
    <property type="entry name" value="DUF899"/>
    <property type="match status" value="1"/>
</dbReference>
<dbReference type="eggNOG" id="COG4312">
    <property type="taxonomic scope" value="Bacteria"/>
</dbReference>
<dbReference type="SUPFAM" id="SSF52833">
    <property type="entry name" value="Thioredoxin-like"/>
    <property type="match status" value="1"/>
</dbReference>
<dbReference type="STRING" id="469383.Cwoe_0616"/>
<dbReference type="RefSeq" id="WP_012932104.1">
    <property type="nucleotide sequence ID" value="NC_013739.1"/>
</dbReference>
<dbReference type="EMBL" id="CP001854">
    <property type="protein sequence ID" value="ADB49051.1"/>
    <property type="molecule type" value="Genomic_DNA"/>
</dbReference>
<evidence type="ECO:0000256" key="1">
    <source>
        <dbReference type="SAM" id="MobiDB-lite"/>
    </source>
</evidence>
<name>D3F984_CONWI</name>
<evidence type="ECO:0008006" key="4">
    <source>
        <dbReference type="Google" id="ProtNLM"/>
    </source>
</evidence>
<gene>
    <name evidence="2" type="ordered locus">Cwoe_0616</name>
</gene>
<proteinExistence type="predicted"/>
<dbReference type="InterPro" id="IPR010296">
    <property type="entry name" value="DUF899_thioredox"/>
</dbReference>
<evidence type="ECO:0000313" key="2">
    <source>
        <dbReference type="EMBL" id="ADB49051.1"/>
    </source>
</evidence>
<dbReference type="InterPro" id="IPR036249">
    <property type="entry name" value="Thioredoxin-like_sf"/>
</dbReference>
<sequence length="244" mass="28019">MTQEQSPREDPHAPTGAHRTATREQWRVERIALLRREKELTRMSDELARERQELPWVPVEQEYVFDTLDGPQTLAELFGGRSQLIVDHLMLGPRMTAACPSCSSIADGVNGVHVHLENHDVAFVAVSRAPLEQIERYRKRMGWSFRWVSSHDSDFNFDYDVSSTAERPLEEYNFAPLVDEEDGELPGMSAFALENGQVFHTYSAYSRGLDAIWGVYPWLDRAPKGRNEPIHWHRRHDEYGAADA</sequence>
<reference evidence="2 3" key="1">
    <citation type="journal article" date="2010" name="Stand. Genomic Sci.">
        <title>Complete genome sequence of Conexibacter woesei type strain (ID131577).</title>
        <authorList>
            <person name="Pukall R."/>
            <person name="Lapidus A."/>
            <person name="Glavina Del Rio T."/>
            <person name="Copeland A."/>
            <person name="Tice H."/>
            <person name="Cheng J.-F."/>
            <person name="Lucas S."/>
            <person name="Chen F."/>
            <person name="Nolan M."/>
            <person name="Bruce D."/>
            <person name="Goodwin L."/>
            <person name="Pitluck S."/>
            <person name="Mavromatis K."/>
            <person name="Ivanova N."/>
            <person name="Ovchinnikova G."/>
            <person name="Pati A."/>
            <person name="Chen A."/>
            <person name="Palaniappan K."/>
            <person name="Land M."/>
            <person name="Hauser L."/>
            <person name="Chang Y.-J."/>
            <person name="Jeffries C.D."/>
            <person name="Chain P."/>
            <person name="Meincke L."/>
            <person name="Sims D."/>
            <person name="Brettin T."/>
            <person name="Detter J.C."/>
            <person name="Rohde M."/>
            <person name="Goeker M."/>
            <person name="Bristow J."/>
            <person name="Eisen J.A."/>
            <person name="Markowitz V."/>
            <person name="Kyrpides N.C."/>
            <person name="Klenk H.-P."/>
            <person name="Hugenholtz P."/>
        </authorList>
    </citation>
    <scope>NUCLEOTIDE SEQUENCE [LARGE SCALE GENOMIC DNA]</scope>
    <source>
        <strain evidence="3">DSM 14684 / CIP 108061 / JCM 11494 / NBRC 100937 / ID131577</strain>
    </source>
</reference>
<dbReference type="KEGG" id="cwo:Cwoe_0616"/>
<dbReference type="Gene3D" id="3.40.30.10">
    <property type="entry name" value="Glutaredoxin"/>
    <property type="match status" value="1"/>
</dbReference>
<feature type="compositionally biased region" description="Basic and acidic residues" evidence="1">
    <location>
        <begin position="1"/>
        <end position="12"/>
    </location>
</feature>
<evidence type="ECO:0000313" key="3">
    <source>
        <dbReference type="Proteomes" id="UP000008229"/>
    </source>
</evidence>
<dbReference type="OrthoDB" id="4721017at2"/>
<dbReference type="HOGENOM" id="CLU_066898_2_0_11"/>
<dbReference type="AlphaFoldDB" id="D3F984"/>